<dbReference type="Proteomes" id="UP000610373">
    <property type="component" value="Unassembled WGS sequence"/>
</dbReference>
<proteinExistence type="predicted"/>
<dbReference type="EMBL" id="CAJHIO010000039">
    <property type="protein sequence ID" value="CAD6493731.1"/>
    <property type="molecule type" value="Genomic_DNA"/>
</dbReference>
<keyword evidence="3" id="KW-0645">Protease</keyword>
<keyword evidence="7 8" id="KW-0472">Membrane</keyword>
<evidence type="ECO:0000313" key="9">
    <source>
        <dbReference type="EMBL" id="CAD6493731.1"/>
    </source>
</evidence>
<keyword evidence="2" id="KW-1003">Cell membrane</keyword>
<evidence type="ECO:0000256" key="3">
    <source>
        <dbReference type="ARBA" id="ARBA00022670"/>
    </source>
</evidence>
<dbReference type="NCBIfam" id="TIGR04177">
    <property type="entry name" value="exosort_XrtH"/>
    <property type="match status" value="1"/>
</dbReference>
<organism evidence="9 10">
    <name type="scientific">Candidatus Argoarchaeum ethanivorans</name>
    <dbReference type="NCBI Taxonomy" id="2608793"/>
    <lineage>
        <taxon>Archaea</taxon>
        <taxon>Methanobacteriati</taxon>
        <taxon>Methanobacteriota</taxon>
        <taxon>Stenosarchaea group</taxon>
        <taxon>Methanomicrobia</taxon>
        <taxon>Methanosarcinales</taxon>
        <taxon>Methanosarcinales incertae sedis</taxon>
        <taxon>GOM Arc I cluster</taxon>
        <taxon>Candidatus Argoarchaeum</taxon>
    </lineage>
</organism>
<evidence type="ECO:0000256" key="1">
    <source>
        <dbReference type="ARBA" id="ARBA00004651"/>
    </source>
</evidence>
<evidence type="ECO:0000256" key="7">
    <source>
        <dbReference type="ARBA" id="ARBA00023136"/>
    </source>
</evidence>
<dbReference type="InterPro" id="IPR026441">
    <property type="entry name" value="Exosort_XrtH"/>
</dbReference>
<keyword evidence="4 8" id="KW-0812">Transmembrane</keyword>
<evidence type="ECO:0000256" key="6">
    <source>
        <dbReference type="ARBA" id="ARBA00022989"/>
    </source>
</evidence>
<keyword evidence="5" id="KW-0378">Hydrolase</keyword>
<protein>
    <submittedName>
        <fullName evidence="9">Transmembrane exosortase (Exosortase_EpsH)</fullName>
    </submittedName>
</protein>
<evidence type="ECO:0000256" key="5">
    <source>
        <dbReference type="ARBA" id="ARBA00022801"/>
    </source>
</evidence>
<comment type="subcellular location">
    <subcellularLocation>
        <location evidence="1">Cell membrane</location>
        <topology evidence="1">Multi-pass membrane protein</topology>
    </subcellularLocation>
</comment>
<reference evidence="9" key="1">
    <citation type="submission" date="2020-10" db="EMBL/GenBank/DDBJ databases">
        <authorList>
            <person name="Hahn C.J."/>
            <person name="Laso-Perez R."/>
            <person name="Vulcano F."/>
            <person name="Vaziourakis K.-M."/>
            <person name="Stokke R."/>
            <person name="Steen I.H."/>
            <person name="Teske A."/>
            <person name="Boetius A."/>
            <person name="Liebeke M."/>
            <person name="Amann R."/>
            <person name="Knittel K."/>
        </authorList>
    </citation>
    <scope>NUCLEOTIDE SEQUENCE</scope>
    <source>
        <strain evidence="9">Gfbio:e3339647-f889-4370-9287-4fb5cb688e4c:AG392O15_GoMArc1</strain>
    </source>
</reference>
<evidence type="ECO:0000256" key="4">
    <source>
        <dbReference type="ARBA" id="ARBA00022692"/>
    </source>
</evidence>
<feature type="transmembrane region" description="Helical" evidence="8">
    <location>
        <begin position="170"/>
        <end position="191"/>
    </location>
</feature>
<comment type="caution">
    <text evidence="9">The sequence shown here is derived from an EMBL/GenBank/DDBJ whole genome shotgun (WGS) entry which is preliminary data.</text>
</comment>
<dbReference type="InterPro" id="IPR019127">
    <property type="entry name" value="Exosortase"/>
</dbReference>
<gene>
    <name evidence="9" type="ORF">CHKLHMKO_00528</name>
</gene>
<dbReference type="Pfam" id="PF09721">
    <property type="entry name" value="Exosortase_EpsH"/>
    <property type="match status" value="1"/>
</dbReference>
<dbReference type="GO" id="GO:0006508">
    <property type="term" value="P:proteolysis"/>
    <property type="evidence" value="ECO:0007669"/>
    <property type="project" value="UniProtKB-KW"/>
</dbReference>
<dbReference type="AlphaFoldDB" id="A0A811TBL1"/>
<evidence type="ECO:0000256" key="8">
    <source>
        <dbReference type="SAM" id="Phobius"/>
    </source>
</evidence>
<evidence type="ECO:0000256" key="2">
    <source>
        <dbReference type="ARBA" id="ARBA00022475"/>
    </source>
</evidence>
<accession>A0A811TBL1</accession>
<feature type="transmembrane region" description="Helical" evidence="8">
    <location>
        <begin position="136"/>
        <end position="158"/>
    </location>
</feature>
<name>A0A811TBL1_9EURY</name>
<feature type="transmembrane region" description="Helical" evidence="8">
    <location>
        <begin position="37"/>
        <end position="58"/>
    </location>
</feature>
<sequence length="198" mass="21941">MIYLAKGERKRKSKSTVSVKKGIVTTLLERAKENKEALRYVALFTAFCFAFYLVYYSLMVTGSIVLVHMVNITASILGIVFSLAGANVATDGATVSINGFGLEIIDECTAVFPTIVYCSVILAYPTTAKNKGLGIAFGVPSLYAINILRLSVLVLVGIYRPNMFEFVHVYLWQASFIIFVVALFLLWLHFLSTRKNLC</sequence>
<dbReference type="InterPro" id="IPR026392">
    <property type="entry name" value="Exo/Archaeosortase_dom"/>
</dbReference>
<dbReference type="NCBIfam" id="TIGR04178">
    <property type="entry name" value="exo_archaeo"/>
    <property type="match status" value="1"/>
</dbReference>
<dbReference type="GO" id="GO:0005886">
    <property type="term" value="C:plasma membrane"/>
    <property type="evidence" value="ECO:0007669"/>
    <property type="project" value="UniProtKB-SubCell"/>
</dbReference>
<dbReference type="GO" id="GO:0008233">
    <property type="term" value="F:peptidase activity"/>
    <property type="evidence" value="ECO:0007669"/>
    <property type="project" value="UniProtKB-KW"/>
</dbReference>
<feature type="transmembrane region" description="Helical" evidence="8">
    <location>
        <begin position="65"/>
        <end position="84"/>
    </location>
</feature>
<keyword evidence="6 8" id="KW-1133">Transmembrane helix</keyword>
<evidence type="ECO:0000313" key="10">
    <source>
        <dbReference type="Proteomes" id="UP000610373"/>
    </source>
</evidence>